<dbReference type="Pfam" id="PF01055">
    <property type="entry name" value="Glyco_hydro_31_2nd"/>
    <property type="match status" value="2"/>
</dbReference>
<dbReference type="OMA" id="CDRTTDR"/>
<evidence type="ECO:0000259" key="7">
    <source>
        <dbReference type="Pfam" id="PF21365"/>
    </source>
</evidence>
<feature type="domain" description="Glycosyl hydrolase family 31 C-terminal" evidence="7">
    <location>
        <begin position="620"/>
        <end position="702"/>
    </location>
</feature>
<feature type="domain" description="Glycoside hydrolase family 31 TIM barrel" evidence="6">
    <location>
        <begin position="308"/>
        <end position="460"/>
    </location>
</feature>
<reference evidence="8 9" key="1">
    <citation type="journal article" date="2018" name="Nat. Ecol. Evol.">
        <title>Shark genomes provide insights into elasmobranch evolution and the origin of vertebrates.</title>
        <authorList>
            <person name="Hara Y"/>
            <person name="Yamaguchi K"/>
            <person name="Onimaru K"/>
            <person name="Kadota M"/>
            <person name="Koyanagi M"/>
            <person name="Keeley SD"/>
            <person name="Tatsumi K"/>
            <person name="Tanaka K"/>
            <person name="Motone F"/>
            <person name="Kageyama Y"/>
            <person name="Nozu R"/>
            <person name="Adachi N"/>
            <person name="Nishimura O"/>
            <person name="Nakagawa R"/>
            <person name="Tanegashima C"/>
            <person name="Kiyatake I"/>
            <person name="Matsumoto R"/>
            <person name="Murakumo K"/>
            <person name="Nishida K"/>
            <person name="Terakita A"/>
            <person name="Kuratani S"/>
            <person name="Sato K"/>
            <person name="Hyodo S Kuraku.S."/>
        </authorList>
    </citation>
    <scope>NUCLEOTIDE SEQUENCE [LARGE SCALE GENOMIC DNA]</scope>
</reference>
<dbReference type="Gene3D" id="2.60.40.1180">
    <property type="entry name" value="Golgi alpha-mannosidase II"/>
    <property type="match status" value="1"/>
</dbReference>
<name>A0A401PW23_SCYTO</name>
<feature type="domain" description="Glycoside hydrolase family 31 TIM barrel" evidence="6">
    <location>
        <begin position="520"/>
        <end position="605"/>
    </location>
</feature>
<dbReference type="Proteomes" id="UP000288216">
    <property type="component" value="Unassembled WGS sequence"/>
</dbReference>
<dbReference type="SUPFAM" id="SSF51011">
    <property type="entry name" value="Glycosyl hydrolase domain"/>
    <property type="match status" value="1"/>
</dbReference>
<dbReference type="InterPro" id="IPR013780">
    <property type="entry name" value="Glyco_hydro_b"/>
</dbReference>
<protein>
    <recommendedName>
        <fullName evidence="10">Myogenesis-regulating glycosidase</fullName>
    </recommendedName>
</protein>
<evidence type="ECO:0000256" key="1">
    <source>
        <dbReference type="ARBA" id="ARBA00007806"/>
    </source>
</evidence>
<keyword evidence="5" id="KW-0812">Transmembrane</keyword>
<evidence type="ECO:0000256" key="3">
    <source>
        <dbReference type="ARBA" id="ARBA00023295"/>
    </source>
</evidence>
<keyword evidence="2 4" id="KW-0378">Hydrolase</keyword>
<dbReference type="EMBL" id="BFAA01010242">
    <property type="protein sequence ID" value="GCB77337.1"/>
    <property type="molecule type" value="Genomic_DNA"/>
</dbReference>
<gene>
    <name evidence="8" type="ORF">scyTo_0016667</name>
</gene>
<keyword evidence="9" id="KW-1185">Reference proteome</keyword>
<organism evidence="8 9">
    <name type="scientific">Scyliorhinus torazame</name>
    <name type="common">Cloudy catshark</name>
    <name type="synonym">Catulus torazame</name>
    <dbReference type="NCBI Taxonomy" id="75743"/>
    <lineage>
        <taxon>Eukaryota</taxon>
        <taxon>Metazoa</taxon>
        <taxon>Chordata</taxon>
        <taxon>Craniata</taxon>
        <taxon>Vertebrata</taxon>
        <taxon>Chondrichthyes</taxon>
        <taxon>Elasmobranchii</taxon>
        <taxon>Galeomorphii</taxon>
        <taxon>Galeoidea</taxon>
        <taxon>Carcharhiniformes</taxon>
        <taxon>Scyliorhinidae</taxon>
        <taxon>Scyliorhinus</taxon>
    </lineage>
</organism>
<evidence type="ECO:0000313" key="8">
    <source>
        <dbReference type="EMBL" id="GCB77337.1"/>
    </source>
</evidence>
<dbReference type="Pfam" id="PF21365">
    <property type="entry name" value="Glyco_hydro_31_3rd"/>
    <property type="match status" value="1"/>
</dbReference>
<feature type="transmembrane region" description="Helical" evidence="5">
    <location>
        <begin position="47"/>
        <end position="70"/>
    </location>
</feature>
<dbReference type="STRING" id="75743.A0A401PW23"/>
<evidence type="ECO:0000259" key="6">
    <source>
        <dbReference type="Pfam" id="PF01055"/>
    </source>
</evidence>
<dbReference type="OrthoDB" id="10070917at2759"/>
<dbReference type="PANTHER" id="PTHR43053:SF4">
    <property type="entry name" value="MYOGENESIS-REGULATING GLYCOSIDASE"/>
    <property type="match status" value="1"/>
</dbReference>
<dbReference type="InterPro" id="IPR048395">
    <property type="entry name" value="Glyco_hydro_31_C"/>
</dbReference>
<evidence type="ECO:0000256" key="2">
    <source>
        <dbReference type="ARBA" id="ARBA00022801"/>
    </source>
</evidence>
<dbReference type="PANTHER" id="PTHR43053">
    <property type="entry name" value="GLYCOSIDASE FAMILY 31"/>
    <property type="match status" value="1"/>
</dbReference>
<dbReference type="InterPro" id="IPR050985">
    <property type="entry name" value="Alpha-glycosidase_related"/>
</dbReference>
<dbReference type="GO" id="GO:0005975">
    <property type="term" value="P:carbohydrate metabolic process"/>
    <property type="evidence" value="ECO:0007669"/>
    <property type="project" value="InterPro"/>
</dbReference>
<dbReference type="GO" id="GO:0048741">
    <property type="term" value="P:skeletal muscle fiber development"/>
    <property type="evidence" value="ECO:0007669"/>
    <property type="project" value="TreeGrafter"/>
</dbReference>
<dbReference type="GO" id="GO:0004553">
    <property type="term" value="F:hydrolase activity, hydrolyzing O-glycosyl compounds"/>
    <property type="evidence" value="ECO:0007669"/>
    <property type="project" value="InterPro"/>
</dbReference>
<comment type="similarity">
    <text evidence="1 4">Belongs to the glycosyl hydrolase 31 family.</text>
</comment>
<dbReference type="InterPro" id="IPR000322">
    <property type="entry name" value="Glyco_hydro_31_TIM"/>
</dbReference>
<dbReference type="SUPFAM" id="SSF51445">
    <property type="entry name" value="(Trans)glycosidases"/>
    <property type="match status" value="1"/>
</dbReference>
<dbReference type="Gene3D" id="3.20.20.80">
    <property type="entry name" value="Glycosidases"/>
    <property type="match status" value="1"/>
</dbReference>
<dbReference type="CDD" id="cd06592">
    <property type="entry name" value="GH31_NET37"/>
    <property type="match status" value="1"/>
</dbReference>
<evidence type="ECO:0000256" key="5">
    <source>
        <dbReference type="SAM" id="Phobius"/>
    </source>
</evidence>
<keyword evidence="5" id="KW-1133">Transmembrane helix</keyword>
<dbReference type="InterPro" id="IPR017853">
    <property type="entry name" value="GH"/>
</dbReference>
<sequence length="704" mass="80999">MPHSYNRDQLKHRAGRGENPQIDAMYQVVPGNLPAARGKQSKEAKPLICTILLGLLLVIAAVVAWCYYTASLNKLNSFTIEQLELYKDGFFIRNTTDLVFEMGFKSAPIDLESCFQDETGDGLNCTKSGKERVDFFIKTFKPEDSITCYNIEWKTVALDSAVEHCMYWIDGHWYGGAETSTQHWPIKISGVVDPKPYVTGDVYSIREGFGGILERYWVSSKAVAVRVNDSVPLHIGWNSSDKKAFCLHARYKDSPFQLLTGQQPFVELSYQVCVGSDLKIVHRYMAKKYFKKPAITPSESMFRYPIWSTWALYKTEVNQDKVLHYAEKIKKYQFNVSHIEIDDRYSSSYGEFDFDPVKFPNASEMLQKLRDDGFQVTLWVHPFVNYNSPNFVKGIENSYFVMDPSGRFPAFVEWWNGIATVLDFTNPETTDWFQKNLEHMRSKYGVVSFKFDAGETSYLPAEFSTHQPLSDPSMFSKLYAETAALYCKLAEVRVGYRTQMLPFFVRMIDRDSVWGYELGLKSLIPTALTMSILGYHFILPDMIGGDLDQNKTHGPDDIPDRELYIRWLELSAFLPAMQFSIPPWLYDAEVLRIAYKFTRLRESLVVPHILRLAEESTKTGNPIIRPLWWIAPGDDKAQKVDTQFLIGDNLMVAPILEKGKETRDIYLPEGKWWSFNGDVFYKTPTHLSDFAVNLDEVAYFVRMI</sequence>
<evidence type="ECO:0000313" key="9">
    <source>
        <dbReference type="Proteomes" id="UP000288216"/>
    </source>
</evidence>
<evidence type="ECO:0008006" key="10">
    <source>
        <dbReference type="Google" id="ProtNLM"/>
    </source>
</evidence>
<proteinExistence type="inferred from homology"/>
<comment type="caution">
    <text evidence="8">The sequence shown here is derived from an EMBL/GenBank/DDBJ whole genome shotgun (WGS) entry which is preliminary data.</text>
</comment>
<evidence type="ECO:0000256" key="4">
    <source>
        <dbReference type="RuleBase" id="RU361185"/>
    </source>
</evidence>
<dbReference type="AlphaFoldDB" id="A0A401PW23"/>
<keyword evidence="3 4" id="KW-0326">Glycosidase</keyword>
<keyword evidence="5" id="KW-0472">Membrane</keyword>
<accession>A0A401PW23</accession>